<dbReference type="GO" id="GO:0008964">
    <property type="term" value="F:phosphoenolpyruvate carboxylase activity"/>
    <property type="evidence" value="ECO:0007669"/>
    <property type="project" value="InterPro"/>
</dbReference>
<dbReference type="GO" id="GO:0015979">
    <property type="term" value="P:photosynthesis"/>
    <property type="evidence" value="ECO:0007669"/>
    <property type="project" value="UniProtKB-KW"/>
</dbReference>
<dbReference type="GO" id="GO:0015977">
    <property type="term" value="P:carbon fixation"/>
    <property type="evidence" value="ECO:0007669"/>
    <property type="project" value="InterPro"/>
</dbReference>
<sequence length="2170" mass="238356">MPLVRFEVRNEVGLGDPGLYGGGAAAAGAASASSAVSAAGEEEPKALLEGVAVAGLVGILRQLGDLAEFAADVFHDLHEQVIATSARGRKVLTRVQNIEAALPSLEKAVKNQKSHIHFAYVPLQNEQNHLLESDLPRFMMDSYEECRDPPRLYLLDKFDTAGAGACVKRYSDPSYFKKAWDMTRADKTANLQREKRSQKIKFIFYGYSLLIFEWRIQNIIVNSLFSSRQFASPSNDGQNISEHRSTPDARSNPDNMSRSSSLSSKTQLSSVEQAFDAKPSAVPHENGHGKSLDTKLHKPGGLPSRILLNGTSVDDHSDYLKQGSPPGDMVARSPYVKWDEKAAIIMSTSSVYCDDVVVDKAEDAEPTCISSVLKETGHKTKSLLVPSVLNHHGDIPGEADNYMDALNTLESETETESEFQTKNQGVPAPSFNAEAPQVGAIDNIVPQCPDSYVAEFTDTCQESDILCTSERAIDFPSLSNAHSLEVSQLEVSDYTSRVLMGDPCEIIEPLQVHSAILPNAGSPVCNEIPKSKPDDDLGYFPEIPQPGFSTCMVIPSNKESAVANENLESDAESVGDLIDGTTDNFVSGPNIANMVVDEVGFKMAPGDHSDDSCVIPESRPQDYAGKSHEGVGDCGVIGVSELCSEPLNKPSDNICATQDVPTNTSTMSAGASEVSSSWSEPLNELMENRCATQGVPANASTTSTVVPSVKLWTNAGLFGLEPSKPPVFGAQDGPREDTPPGFKEAQPVHSTEFTELHCSKPTESAVVDVPNGNTSITSSFVENLVGIRPGSANLNNSGANQSAARIPDPIHSHTDGHSDFSSSFEHNNMTGKHTSISELLESEGSAETGTGIYSTDMSNNMHMVSASSFSSIAQRFLANTLQRRTSSKYTDLPMSSERANADTSAKDESTLNPVVEPSETIFAEETKFENKTENGMDGLTKSSIFSSRHYSEKSSPPLEYMKISFHPMSALETSKLNLDFCDGNLHEISNDIMLPTFQLLSESSIPQPGSGSESEDDTFGRSYSYSSYDDLSPRLYSNSEAWDQEDGVGLEEHELYDDSNQIGSSTAPLSSYMGFEQMNLSGMKSDISLANVGDQNVIGTLESCTVEELPNFDTLMSRSDDQNGETSIPHNPVNLPPDEDQLPPPPPLPPMQWRMTRQTTSLEEETCITAKDMLRKTSSLPHIHTSAQEEHLPPTAPLDLQGNAKEVDVQKTGGVREITNPPSIIDIKSSLLQQIRDKSEQLKLNNGHERSKKAVGGDIKSLDEREDLLQQIRSKTFNLRRTNASKTDGSSQSTANSNVVAILEKANAIRQRLSTAAATKAAGEITGPAATASGVEERRPIDAQLRQLAPDPETKVSSADDRLADYETLLVARLLDILQGLHGSDFRQVVYCRGEMDNPWSDGGFASRCCVRLMHEVVSKFDPKKRELVKSTGFGGMLHFPPMRQIDRKFALRIMGCVDESSETIVVGDHIRIKFTKDDIRTVFGIPSCGKRVLDNRISSRDAKKQAKHDYASVDYWNALEDPSSISKYDWSEYVMTRLLDAVTKLKQDVSSSIKFPIITGCSLFLQIRDAVYCCYQWAALPQPESDGSRSGCLLVIWESSVAMAHLLKIPMEAAGPLFFAAADFQDQINSGLRVYSIEAFKFMTVLVSIMLPYTNGFSYQFSMDDDDNKAAEAGLAKFPFTLSNGLRHLSVPIRNRTRHCGRGKRSHYYKGCGHDSNVSPIMRNNSFEASTCEQGSQMFQHTSIGDSEQRPFNSISSSLDGMSHNLNVDLRVATEMKQFYAWVRSVKLPSGIDLNAFDWENRHASNACVVSLPSTCTEPQTPWELGYSWAINEGNISTTLENLYRVRDDDEGPFIRHMTPKYISVSARAVRSQLLGKYEIGMDLFDVIIRRIKQDDDVLYSSVTNLRGRHFFESDFMASITAGVFDLTKSKLCDQLVASYTPYDLTKCKLLFFPTLLQHRWVCYAWCLHDNVISVFDPSYGVPVPDSRVDTLEQVDFDAIASKLTIDIVQLKGNSGKVPRSLLQSCRMVSPTFRTLQRFTAATLEHSMNPPVSPKPEWRCLLDDMAAVSTEEYRSIVFQEPRFVEYFRSADAGDGGRMNIGSRPSKRKPGGGGGGIESLRAIPWIVAWTQTSTSSGVRPWAAHPTMKCIAAACRTPAHCAQRRRRFPIL</sequence>
<comment type="caution">
    <text evidence="5">The sequence shown here is derived from an EMBL/GenBank/DDBJ whole genome shotgun (WGS) entry which is preliminary data.</text>
</comment>
<organism evidence="5 6">
    <name type="scientific">Miscanthus lutarioriparius</name>
    <dbReference type="NCBI Taxonomy" id="422564"/>
    <lineage>
        <taxon>Eukaryota</taxon>
        <taxon>Viridiplantae</taxon>
        <taxon>Streptophyta</taxon>
        <taxon>Embryophyta</taxon>
        <taxon>Tracheophyta</taxon>
        <taxon>Spermatophyta</taxon>
        <taxon>Magnoliopsida</taxon>
        <taxon>Liliopsida</taxon>
        <taxon>Poales</taxon>
        <taxon>Poaceae</taxon>
        <taxon>PACMAD clade</taxon>
        <taxon>Panicoideae</taxon>
        <taxon>Andropogonodae</taxon>
        <taxon>Andropogoneae</taxon>
        <taxon>Saccharinae</taxon>
        <taxon>Miscanthus</taxon>
    </lineage>
</organism>
<keyword evidence="2" id="KW-0602">Photosynthesis</keyword>
<dbReference type="GO" id="GO:0003779">
    <property type="term" value="F:actin binding"/>
    <property type="evidence" value="ECO:0007669"/>
    <property type="project" value="InterPro"/>
</dbReference>
<dbReference type="OrthoDB" id="753427at2759"/>
<reference evidence="5" key="1">
    <citation type="submission" date="2020-10" db="EMBL/GenBank/DDBJ databases">
        <authorList>
            <person name="Han B."/>
            <person name="Lu T."/>
            <person name="Zhao Q."/>
            <person name="Huang X."/>
            <person name="Zhao Y."/>
        </authorList>
    </citation>
    <scope>NUCLEOTIDE SEQUENCE</scope>
</reference>
<dbReference type="GO" id="GO:2000601">
    <property type="term" value="P:positive regulation of Arp2/3 complex-mediated actin nucleation"/>
    <property type="evidence" value="ECO:0007669"/>
    <property type="project" value="TreeGrafter"/>
</dbReference>
<feature type="domain" description="WH2" evidence="4">
    <location>
        <begin position="1264"/>
        <end position="1282"/>
    </location>
</feature>
<dbReference type="InterPro" id="IPR021135">
    <property type="entry name" value="PEP_COase"/>
</dbReference>
<feature type="region of interest" description="Disordered" evidence="3">
    <location>
        <begin position="2096"/>
        <end position="2117"/>
    </location>
</feature>
<dbReference type="GO" id="GO:0006099">
    <property type="term" value="P:tricarboxylic acid cycle"/>
    <property type="evidence" value="ECO:0007669"/>
    <property type="project" value="InterPro"/>
</dbReference>
<dbReference type="GO" id="GO:0071933">
    <property type="term" value="F:Arp2/3 complex binding"/>
    <property type="evidence" value="ECO:0007669"/>
    <property type="project" value="TreeGrafter"/>
</dbReference>
<dbReference type="InterPro" id="IPR028288">
    <property type="entry name" value="SCAR/WAVE_fam"/>
</dbReference>
<dbReference type="SUPFAM" id="SSF51621">
    <property type="entry name" value="Phosphoenolpyruvate/pyruvate domain"/>
    <property type="match status" value="1"/>
</dbReference>
<dbReference type="Pfam" id="PF00311">
    <property type="entry name" value="PEPcase"/>
    <property type="match status" value="1"/>
</dbReference>
<dbReference type="PANTHER" id="PTHR12902:SF33">
    <property type="entry name" value="PROTEIN SCAR3"/>
    <property type="match status" value="1"/>
</dbReference>
<evidence type="ECO:0000313" key="6">
    <source>
        <dbReference type="Proteomes" id="UP000604825"/>
    </source>
</evidence>
<evidence type="ECO:0000256" key="1">
    <source>
        <dbReference type="ARBA" id="ARBA00006993"/>
    </source>
</evidence>
<dbReference type="GO" id="GO:0005856">
    <property type="term" value="C:cytoskeleton"/>
    <property type="evidence" value="ECO:0007669"/>
    <property type="project" value="InterPro"/>
</dbReference>
<keyword evidence="6" id="KW-1185">Reference proteome</keyword>
<accession>A0A811NT87</accession>
<evidence type="ECO:0000256" key="2">
    <source>
        <dbReference type="ARBA" id="ARBA00022531"/>
    </source>
</evidence>
<evidence type="ECO:0000259" key="4">
    <source>
        <dbReference type="PROSITE" id="PS51082"/>
    </source>
</evidence>
<comment type="similarity">
    <text evidence="1">Belongs to the SCAR/WAVE family.</text>
</comment>
<dbReference type="PANTHER" id="PTHR12902">
    <property type="entry name" value="WASP-1"/>
    <property type="match status" value="1"/>
</dbReference>
<feature type="compositionally biased region" description="Low complexity" evidence="3">
    <location>
        <begin position="257"/>
        <end position="270"/>
    </location>
</feature>
<dbReference type="Gene3D" id="6.10.280.150">
    <property type="match status" value="1"/>
</dbReference>
<gene>
    <name evidence="5" type="ORF">NCGR_LOCUS22768</name>
</gene>
<feature type="compositionally biased region" description="Basic and acidic residues" evidence="3">
    <location>
        <begin position="285"/>
        <end position="296"/>
    </location>
</feature>
<evidence type="ECO:0000256" key="3">
    <source>
        <dbReference type="SAM" id="MobiDB-lite"/>
    </source>
</evidence>
<dbReference type="GO" id="GO:0030036">
    <property type="term" value="P:actin cytoskeleton organization"/>
    <property type="evidence" value="ECO:0007669"/>
    <property type="project" value="InterPro"/>
</dbReference>
<dbReference type="EMBL" id="CAJGYO010000005">
    <property type="protein sequence ID" value="CAD6233368.1"/>
    <property type="molecule type" value="Genomic_DNA"/>
</dbReference>
<dbReference type="InterPro" id="IPR003124">
    <property type="entry name" value="WH2_dom"/>
</dbReference>
<dbReference type="InterPro" id="IPR015813">
    <property type="entry name" value="Pyrv/PenolPyrv_kinase-like_dom"/>
</dbReference>
<feature type="region of interest" description="Disordered" evidence="3">
    <location>
        <begin position="1115"/>
        <end position="1146"/>
    </location>
</feature>
<feature type="region of interest" description="Disordered" evidence="3">
    <location>
        <begin position="887"/>
        <end position="913"/>
    </location>
</feature>
<name>A0A811NT87_9POAL</name>
<feature type="region of interest" description="Disordered" evidence="3">
    <location>
        <begin position="232"/>
        <end position="300"/>
    </location>
</feature>
<dbReference type="PROSITE" id="PS51082">
    <property type="entry name" value="WH2"/>
    <property type="match status" value="1"/>
</dbReference>
<evidence type="ECO:0000313" key="5">
    <source>
        <dbReference type="EMBL" id="CAD6233368.1"/>
    </source>
</evidence>
<dbReference type="GO" id="GO:0034237">
    <property type="term" value="F:protein kinase A regulatory subunit binding"/>
    <property type="evidence" value="ECO:0007669"/>
    <property type="project" value="TreeGrafter"/>
</dbReference>
<protein>
    <recommendedName>
        <fullName evidence="4">WH2 domain-containing protein</fullName>
    </recommendedName>
</protein>
<feature type="compositionally biased region" description="Polar residues" evidence="3">
    <location>
        <begin position="1003"/>
        <end position="1012"/>
    </location>
</feature>
<dbReference type="Proteomes" id="UP000604825">
    <property type="component" value="Unassembled WGS sequence"/>
</dbReference>
<dbReference type="Gene3D" id="1.20.5.340">
    <property type="match status" value="1"/>
</dbReference>
<feature type="region of interest" description="Disordered" evidence="3">
    <location>
        <begin position="1003"/>
        <end position="1023"/>
    </location>
</feature>
<proteinExistence type="inferred from homology"/>